<gene>
    <name evidence="19" type="ORF">RDB_LOCUS151101</name>
</gene>
<feature type="binding site" evidence="15">
    <location>
        <begin position="622"/>
        <end position="627"/>
    </location>
    <ligand>
        <name>FMN</name>
        <dbReference type="ChEBI" id="CHEBI:58210"/>
    </ligand>
</feature>
<feature type="compositionally biased region" description="Basic and acidic residues" evidence="16">
    <location>
        <begin position="16"/>
        <end position="35"/>
    </location>
</feature>
<dbReference type="AlphaFoldDB" id="A0A8H3GI20"/>
<dbReference type="GO" id="GO:0050660">
    <property type="term" value="F:flavin adenine dinucleotide binding"/>
    <property type="evidence" value="ECO:0007669"/>
    <property type="project" value="UniProtKB-UniRule"/>
</dbReference>
<feature type="transmembrane region" description="Helical" evidence="15">
    <location>
        <begin position="416"/>
        <end position="437"/>
    </location>
</feature>
<keyword evidence="14 15" id="KW-0753">Steroid metabolism</keyword>
<feature type="binding site" evidence="15">
    <location>
        <begin position="1026"/>
        <end position="1028"/>
    </location>
    <ligand>
        <name>FAD</name>
        <dbReference type="ChEBI" id="CHEBI:57692"/>
    </ligand>
</feature>
<evidence type="ECO:0000256" key="2">
    <source>
        <dbReference type="ARBA" id="ARBA00022630"/>
    </source>
</evidence>
<dbReference type="SUPFAM" id="SSF63380">
    <property type="entry name" value="Riboflavin synthase domain-like"/>
    <property type="match status" value="1"/>
</dbReference>
<dbReference type="InterPro" id="IPR029039">
    <property type="entry name" value="Flavoprotein-like_sf"/>
</dbReference>
<dbReference type="InterPro" id="IPR017938">
    <property type="entry name" value="Riboflavin_synthase-like_b-brl"/>
</dbReference>
<dbReference type="GO" id="GO:0005741">
    <property type="term" value="C:mitochondrial outer membrane"/>
    <property type="evidence" value="ECO:0007669"/>
    <property type="project" value="UniProtKB-SubCell"/>
</dbReference>
<keyword evidence="15" id="KW-1003">Cell membrane</keyword>
<keyword evidence="5 15" id="KW-0256">Endoplasmic reticulum</keyword>
<feature type="binding site" evidence="15">
    <location>
        <position position="1124"/>
    </location>
    <ligand>
        <name>NADP(+)</name>
        <dbReference type="ChEBI" id="CHEBI:58349"/>
    </ligand>
</feature>
<dbReference type="SUPFAM" id="SSF52343">
    <property type="entry name" value="Ferredoxin reductase-like, C-terminal NADP-linked domain"/>
    <property type="match status" value="1"/>
</dbReference>
<comment type="similarity">
    <text evidence="15">Belongs to the NADPH--cytochrome P450 reductase family.</text>
</comment>
<keyword evidence="15" id="KW-1000">Mitochondrion outer membrane</keyword>
<feature type="binding site" evidence="15">
    <location>
        <begin position="673"/>
        <end position="676"/>
    </location>
    <ligand>
        <name>FMN</name>
        <dbReference type="ChEBI" id="CHEBI:58210"/>
    </ligand>
</feature>
<dbReference type="HAMAP" id="MF_03212">
    <property type="entry name" value="NCPR"/>
    <property type="match status" value="1"/>
</dbReference>
<protein>
    <recommendedName>
        <fullName evidence="15">NADPH--cytochrome P450 reductase</fullName>
        <shortName evidence="15">CPR</shortName>
        <shortName evidence="15">P450R</shortName>
        <ecNumber evidence="15">1.6.2.4</ecNumber>
    </recommendedName>
</protein>
<dbReference type="InterPro" id="IPR008254">
    <property type="entry name" value="Flavodoxin/NO_synth"/>
</dbReference>
<dbReference type="InterPro" id="IPR003097">
    <property type="entry name" value="CysJ-like_FAD-binding"/>
</dbReference>
<keyword evidence="4 15" id="KW-0812">Transmembrane</keyword>
<feature type="binding site" evidence="15">
    <location>
        <position position="750"/>
    </location>
    <ligand>
        <name>FMN</name>
        <dbReference type="ChEBI" id="CHEBI:58210"/>
    </ligand>
</feature>
<comment type="caution">
    <text evidence="15">Lacks conserved residue(s) required for the propagation of feature annotation.</text>
</comment>
<feature type="transmembrane region" description="Helical" evidence="15">
    <location>
        <begin position="513"/>
        <end position="532"/>
    </location>
</feature>
<evidence type="ECO:0000313" key="19">
    <source>
        <dbReference type="EMBL" id="CAE6455117.1"/>
    </source>
</evidence>
<keyword evidence="3 15" id="KW-0288">FMN</keyword>
<evidence type="ECO:0000256" key="12">
    <source>
        <dbReference type="ARBA" id="ARBA00023136"/>
    </source>
</evidence>
<evidence type="ECO:0000256" key="5">
    <source>
        <dbReference type="ARBA" id="ARBA00022824"/>
    </source>
</evidence>
<evidence type="ECO:0000259" key="17">
    <source>
        <dbReference type="PROSITE" id="PS50902"/>
    </source>
</evidence>
<keyword evidence="11 15" id="KW-0756">Sterol biosynthesis</keyword>
<organism evidence="19 20">
    <name type="scientific">Rhizoctonia solani</name>
    <dbReference type="NCBI Taxonomy" id="456999"/>
    <lineage>
        <taxon>Eukaryota</taxon>
        <taxon>Fungi</taxon>
        <taxon>Dikarya</taxon>
        <taxon>Basidiomycota</taxon>
        <taxon>Agaricomycotina</taxon>
        <taxon>Agaricomycetes</taxon>
        <taxon>Cantharellales</taxon>
        <taxon>Ceratobasidiaceae</taxon>
        <taxon>Rhizoctonia</taxon>
    </lineage>
</organism>
<dbReference type="GO" id="GO:0050661">
    <property type="term" value="F:NADP binding"/>
    <property type="evidence" value="ECO:0007669"/>
    <property type="project" value="UniProtKB-UniRule"/>
</dbReference>
<dbReference type="Pfam" id="PF00175">
    <property type="entry name" value="NAD_binding_1"/>
    <property type="match status" value="1"/>
</dbReference>
<evidence type="ECO:0000256" key="10">
    <source>
        <dbReference type="ARBA" id="ARBA00023002"/>
    </source>
</evidence>
<evidence type="ECO:0000256" key="3">
    <source>
        <dbReference type="ARBA" id="ARBA00022643"/>
    </source>
</evidence>
<feature type="transmembrane region" description="Helical" evidence="15">
    <location>
        <begin position="444"/>
        <end position="462"/>
    </location>
</feature>
<dbReference type="InterPro" id="IPR036259">
    <property type="entry name" value="MFS_trans_sf"/>
</dbReference>
<dbReference type="GO" id="GO:0003958">
    <property type="term" value="F:NADPH-hemoprotein reductase activity"/>
    <property type="evidence" value="ECO:0007669"/>
    <property type="project" value="UniProtKB-UniRule"/>
</dbReference>
<feature type="domain" description="Flavodoxin-like" evidence="17">
    <location>
        <begin position="616"/>
        <end position="766"/>
    </location>
</feature>
<dbReference type="Gene3D" id="2.40.30.10">
    <property type="entry name" value="Translation factors"/>
    <property type="match status" value="1"/>
</dbReference>
<dbReference type="SUPFAM" id="SSF52218">
    <property type="entry name" value="Flavoproteins"/>
    <property type="match status" value="1"/>
</dbReference>
<feature type="binding site" evidence="15">
    <location>
        <begin position="1008"/>
        <end position="1011"/>
    </location>
    <ligand>
        <name>FAD</name>
        <dbReference type="ChEBI" id="CHEBI:57692"/>
    </ligand>
</feature>
<comment type="cofactor">
    <cofactor evidence="15">
        <name>FAD</name>
        <dbReference type="ChEBI" id="CHEBI:57692"/>
    </cofactor>
    <text evidence="15">Binds 1 FAD per monomer.</text>
</comment>
<keyword evidence="2 15" id="KW-0285">Flavoprotein</keyword>
<reference evidence="19" key="1">
    <citation type="submission" date="2021-01" db="EMBL/GenBank/DDBJ databases">
        <authorList>
            <person name="Kaushik A."/>
        </authorList>
    </citation>
    <scope>NUCLEOTIDE SEQUENCE</scope>
    <source>
        <strain evidence="19">AG1-1C</strain>
    </source>
</reference>
<dbReference type="PANTHER" id="PTHR19384">
    <property type="entry name" value="NITRIC OXIDE SYNTHASE-RELATED"/>
    <property type="match status" value="1"/>
</dbReference>
<dbReference type="GO" id="GO:0005886">
    <property type="term" value="C:plasma membrane"/>
    <property type="evidence" value="ECO:0007669"/>
    <property type="project" value="UniProtKB-SubCell"/>
</dbReference>
<dbReference type="EMBL" id="CAJMWS010000613">
    <property type="protein sequence ID" value="CAE6455117.1"/>
    <property type="molecule type" value="Genomic_DNA"/>
</dbReference>
<evidence type="ECO:0000256" key="6">
    <source>
        <dbReference type="ARBA" id="ARBA00022827"/>
    </source>
</evidence>
<evidence type="ECO:0000256" key="13">
    <source>
        <dbReference type="ARBA" id="ARBA00023166"/>
    </source>
</evidence>
<dbReference type="CDD" id="cd06204">
    <property type="entry name" value="CYPOR"/>
    <property type="match status" value="1"/>
</dbReference>
<proteinExistence type="inferred from homology"/>
<dbReference type="InterPro" id="IPR039261">
    <property type="entry name" value="FNR_nucleotide-bd"/>
</dbReference>
<keyword evidence="9 15" id="KW-1133">Transmembrane helix</keyword>
<feature type="binding site" evidence="15">
    <location>
        <position position="1277"/>
    </location>
    <ligand>
        <name>FAD</name>
        <dbReference type="ChEBI" id="CHEBI:57692"/>
    </ligand>
</feature>
<feature type="binding site" evidence="15">
    <location>
        <begin position="1206"/>
        <end position="1210"/>
    </location>
    <ligand>
        <name>NADP(+)</name>
        <dbReference type="ChEBI" id="CHEBI:58349"/>
    </ligand>
</feature>
<comment type="caution">
    <text evidence="19">The sequence shown here is derived from an EMBL/GenBank/DDBJ whole genome shotgun (WGS) entry which is preliminary data.</text>
</comment>
<feature type="domain" description="FAD-binding FR-type" evidence="18">
    <location>
        <begin position="819"/>
        <end position="1093"/>
    </location>
</feature>
<comment type="similarity">
    <text evidence="15">In the C-terminal section; belongs to the flavoprotein pyridine nucleotide cytochrome reductase family.</text>
</comment>
<dbReference type="InterPro" id="IPR017927">
    <property type="entry name" value="FAD-bd_FR_type"/>
</dbReference>
<dbReference type="InterPro" id="IPR001433">
    <property type="entry name" value="OxRdtase_FAD/NAD-bd"/>
</dbReference>
<keyword evidence="15" id="KW-0444">Lipid biosynthesis</keyword>
<dbReference type="PRINTS" id="PR00371">
    <property type="entry name" value="FPNCR"/>
</dbReference>
<feature type="transmembrane region" description="Helical" evidence="15">
    <location>
        <begin position="240"/>
        <end position="262"/>
    </location>
</feature>
<dbReference type="GO" id="GO:0006696">
    <property type="term" value="P:ergosterol biosynthetic process"/>
    <property type="evidence" value="ECO:0007669"/>
    <property type="project" value="UniProtKB-UniRule"/>
</dbReference>
<evidence type="ECO:0000256" key="4">
    <source>
        <dbReference type="ARBA" id="ARBA00022692"/>
    </source>
</evidence>
<dbReference type="FunFam" id="3.40.50.80:FF:000018">
    <property type="entry name" value="NADPH--cytochrome P450 reductase"/>
    <property type="match status" value="1"/>
</dbReference>
<name>A0A8H3GI20_9AGAM</name>
<accession>A0A8H3GI20</accession>
<dbReference type="PANTHER" id="PTHR19384:SF17">
    <property type="entry name" value="NADPH--CYTOCHROME P450 REDUCTASE"/>
    <property type="match status" value="1"/>
</dbReference>
<feature type="transmembrane region" description="Helical" evidence="15">
    <location>
        <begin position="205"/>
        <end position="228"/>
    </location>
</feature>
<dbReference type="InterPro" id="IPR001709">
    <property type="entry name" value="Flavoprot_Pyr_Nucl_cyt_Rdtase"/>
</dbReference>
<dbReference type="GO" id="GO:0005789">
    <property type="term" value="C:endoplasmic reticulum membrane"/>
    <property type="evidence" value="ECO:0007669"/>
    <property type="project" value="UniProtKB-SubCell"/>
</dbReference>
<comment type="catalytic activity">
    <reaction evidence="15">
        <text>2 oxidized [cytochrome P450] + NADPH = 2 reduced [cytochrome P450] + NADP(+) + H(+)</text>
        <dbReference type="Rhea" id="RHEA:24040"/>
        <dbReference type="Rhea" id="RHEA-COMP:14627"/>
        <dbReference type="Rhea" id="RHEA-COMP:14628"/>
        <dbReference type="ChEBI" id="CHEBI:15378"/>
        <dbReference type="ChEBI" id="CHEBI:55376"/>
        <dbReference type="ChEBI" id="CHEBI:57783"/>
        <dbReference type="ChEBI" id="CHEBI:58349"/>
        <dbReference type="ChEBI" id="CHEBI:60344"/>
        <dbReference type="EC" id="1.6.2.4"/>
    </reaction>
</comment>
<dbReference type="Pfam" id="PF00258">
    <property type="entry name" value="Flavodoxin_1"/>
    <property type="match status" value="1"/>
</dbReference>
<dbReference type="Gene3D" id="1.20.990.10">
    <property type="entry name" value="NADPH-cytochrome p450 Reductase, Chain A, domain 3"/>
    <property type="match status" value="1"/>
</dbReference>
<dbReference type="GO" id="GO:0022857">
    <property type="term" value="F:transmembrane transporter activity"/>
    <property type="evidence" value="ECO:0007669"/>
    <property type="project" value="InterPro"/>
</dbReference>
<dbReference type="PROSITE" id="PS50902">
    <property type="entry name" value="FLAVODOXIN_LIKE"/>
    <property type="match status" value="1"/>
</dbReference>
<feature type="binding site" evidence="15">
    <location>
        <begin position="715"/>
        <end position="724"/>
    </location>
    <ligand>
        <name>FMN</name>
        <dbReference type="ChEBI" id="CHEBI:58210"/>
    </ligand>
</feature>
<keyword evidence="12 15" id="KW-0472">Membrane</keyword>
<evidence type="ECO:0000259" key="18">
    <source>
        <dbReference type="PROSITE" id="PS51384"/>
    </source>
</evidence>
<feature type="transmembrane region" description="Helical" evidence="15">
    <location>
        <begin position="482"/>
        <end position="501"/>
    </location>
</feature>
<dbReference type="EC" id="1.6.2.4" evidence="15"/>
<dbReference type="Pfam" id="PF00667">
    <property type="entry name" value="FAD_binding_1"/>
    <property type="match status" value="1"/>
</dbReference>
<evidence type="ECO:0000256" key="9">
    <source>
        <dbReference type="ARBA" id="ARBA00022989"/>
    </source>
</evidence>
<evidence type="ECO:0000256" key="11">
    <source>
        <dbReference type="ARBA" id="ARBA00023011"/>
    </source>
</evidence>
<dbReference type="InterPro" id="IPR011701">
    <property type="entry name" value="MFS"/>
</dbReference>
<dbReference type="Pfam" id="PF07690">
    <property type="entry name" value="MFS_1"/>
    <property type="match status" value="1"/>
</dbReference>
<evidence type="ECO:0000256" key="15">
    <source>
        <dbReference type="HAMAP-Rule" id="MF_03212"/>
    </source>
</evidence>
<feature type="binding site" evidence="15">
    <location>
        <begin position="1047"/>
        <end position="1050"/>
    </location>
    <ligand>
        <name>FAD</name>
        <dbReference type="ChEBI" id="CHEBI:57692"/>
    </ligand>
</feature>
<evidence type="ECO:0000256" key="7">
    <source>
        <dbReference type="ARBA" id="ARBA00022857"/>
    </source>
</evidence>
<keyword evidence="15" id="KW-0443">Lipid metabolism</keyword>
<evidence type="ECO:0000256" key="16">
    <source>
        <dbReference type="SAM" id="MobiDB-lite"/>
    </source>
</evidence>
<keyword evidence="15" id="KW-0496">Mitochondrion</keyword>
<feature type="region of interest" description="Disordered" evidence="16">
    <location>
        <begin position="1"/>
        <end position="35"/>
    </location>
</feature>
<dbReference type="PROSITE" id="PS51384">
    <property type="entry name" value="FAD_FR"/>
    <property type="match status" value="1"/>
</dbReference>
<dbReference type="FunFam" id="3.40.50.360:FF:000024">
    <property type="entry name" value="NADPH--cytochrome P450 reductase"/>
    <property type="match status" value="1"/>
</dbReference>
<comment type="function">
    <text evidence="15">This enzyme is required for electron transfer from NADP to cytochrome P450 in microsomes. It can also provide electron transfer to heme oxygenase and cytochrome B5. Involved in ergosterol biosynthesis.</text>
</comment>
<feature type="binding site" evidence="15">
    <location>
        <begin position="1195"/>
        <end position="1196"/>
    </location>
    <ligand>
        <name>NADP(+)</name>
        <dbReference type="ChEBI" id="CHEBI:58349"/>
    </ligand>
</feature>
<dbReference type="InterPro" id="IPR023173">
    <property type="entry name" value="NADPH_Cyt_P450_Rdtase_alpha"/>
</dbReference>
<dbReference type="InterPro" id="IPR001094">
    <property type="entry name" value="Flavdoxin-like"/>
</dbReference>
<comment type="subcellular location">
    <subcellularLocation>
        <location evidence="15">Endoplasmic reticulum membrane</location>
        <topology evidence="15">Single-pass membrane protein</topology>
        <orientation evidence="15">Cytoplasmic side</orientation>
    </subcellularLocation>
    <subcellularLocation>
        <location evidence="15">Mitochondrion outer membrane</location>
        <topology evidence="15">Single-pass membrane protein</topology>
        <orientation evidence="15">Cytoplasmic side</orientation>
    </subcellularLocation>
    <subcellularLocation>
        <location evidence="15">Cell membrane</location>
        <topology evidence="15">Single-pass membrane protein</topology>
        <orientation evidence="15">Cytoplasmic side</orientation>
    </subcellularLocation>
    <subcellularLocation>
        <location evidence="1">Membrane</location>
        <topology evidence="1">Multi-pass membrane protein</topology>
    </subcellularLocation>
</comment>
<keyword evidence="10 15" id="KW-0560">Oxidoreductase</keyword>
<dbReference type="Gene3D" id="1.20.1250.20">
    <property type="entry name" value="MFS general substrate transporter like domains"/>
    <property type="match status" value="2"/>
</dbReference>
<dbReference type="GO" id="GO:0005829">
    <property type="term" value="C:cytosol"/>
    <property type="evidence" value="ECO:0007669"/>
    <property type="project" value="TreeGrafter"/>
</dbReference>
<comment type="similarity">
    <text evidence="15">In the N-terminal section; belongs to the flavodoxin family.</text>
</comment>
<comment type="cofactor">
    <cofactor evidence="15">
        <name>FMN</name>
        <dbReference type="ChEBI" id="CHEBI:58210"/>
    </cofactor>
    <text evidence="15">Binds 1 FMN per monomer.</text>
</comment>
<dbReference type="GO" id="GO:0010181">
    <property type="term" value="F:FMN binding"/>
    <property type="evidence" value="ECO:0007669"/>
    <property type="project" value="UniProtKB-UniRule"/>
</dbReference>
<dbReference type="Gene3D" id="3.40.50.360">
    <property type="match status" value="1"/>
</dbReference>
<evidence type="ECO:0000313" key="20">
    <source>
        <dbReference type="Proteomes" id="UP000663846"/>
    </source>
</evidence>
<feature type="transmembrane region" description="Helical" evidence="15">
    <location>
        <begin position="552"/>
        <end position="576"/>
    </location>
</feature>
<keyword evidence="13 15" id="KW-1207">Sterol metabolism</keyword>
<evidence type="ECO:0000256" key="8">
    <source>
        <dbReference type="ARBA" id="ARBA00022955"/>
    </source>
</evidence>
<dbReference type="Gene3D" id="3.40.50.80">
    <property type="entry name" value="Nucleotide-binding domain of ferredoxin-NADP reductase (FNR) module"/>
    <property type="match status" value="1"/>
</dbReference>
<evidence type="ECO:0000256" key="1">
    <source>
        <dbReference type="ARBA" id="ARBA00004141"/>
    </source>
</evidence>
<keyword evidence="6 15" id="KW-0274">FAD</keyword>
<evidence type="ECO:0000256" key="14">
    <source>
        <dbReference type="ARBA" id="ARBA00023221"/>
    </source>
</evidence>
<feature type="binding site" evidence="15">
    <location>
        <position position="839"/>
    </location>
    <ligand>
        <name>NADP(+)</name>
        <dbReference type="ChEBI" id="CHEBI:58349"/>
    </ligand>
</feature>
<sequence length="1278" mass="143134">MASSRPDDTSSSGIDTPKRSTSKDTFTQKDTKELGVPLDELRKQNHRYRWWKRNQILVDPDSTATQPSVFDDPKTLEIYRPPPSYENAHRFDPDARWTWREEKALLRKIDWRIMLWACIMFFCLDLDRSNISQANTDNFLDDLGLSTNDFNLGNTLFRCSFLAAELPSQLISKRLGPDVWIPAQMTMWSAVALSQFWLSGRASFLACRFLLGFLQGGFIPDVILYLSYFYTKTELPIRLAFFWISNYACDIISAFMATGILQMRGVGGRAGWRYLFLIEGSLTCAAGIASFFLMPAGPTQTKAWFRPKGWFTDREEVIMVNRVLRDDPSKSDMHNRQGLSPKMIWDSLCDWHMWPIYVLGLVHMMPVGPPQTYLTLSLRKLGFNTTEANLLSIPSVVIGIVTILCTSFLSEAINSRVLATVVLQIWTLPLLVALYTFDRQTSQWAYFAVVTLVTGFPYIHPIQVAWASRNSYSVRTRTVSASVYNMFVQAGAVVYANIYRADDQPLYKRGNRVLIGICSMNIVLYGLVWLFYRTVNKRRDNMWNSWTKEVNMTPVLSTNDMALIGVGVGLTTAFIFRDQLFGDKKKSVPTTTKKAAEDQGDPRDFVAKMIANKKRLAIFYGSQTGTAEEYAIRIAKEAKSRFGLGSLVCDLEEYDFNKLDALPEGCAAIFVVATYGEGEPTDNAVEFMNNINEDDFEFSKGEHRLEGLKYVVFGLGNKTYEHYNKVARDVDEKLTTLGAQRIGERGEGDDDKSMEEDYLEWKEKMWPEFARVMGVEEGAGSDSPDFKVTEVETHPPEKVYLGELSARALTKTRGIHDAKNPYPAPIQNISELFVVGGERNCIHAEFNIEGSGITYQHGDHVGLWPSNADVEVDRLLFALGLGAPDRRTAVIDIESLDPQLAKVPFPVPTTYETVLRHYIDISSVASRQTLGALAKYAPTPEAGAALSALATDKAQYGSVVAGGCLKLAEVLQLVAGNSINSKPTGENTTAWNIPFDVIVGAVPRLQPRYYSISSSPKLHPTSIHVTCVVLKYESEASDLAPSKWVFGVGSNYLLNLKMAAHGEEAPLLSEGGVESVTNPIYAITGPRSSYQGETGYKAPIHVRRSTFRLPTNPKTPVIMIGPGTGVAPFRGFVQERVALARKAIEKNGADALADWGQVSLYYGCRDENEDFLYKDEWSEYQSELKGKFTMRNAFSRSGARKPDGSKIYVQDLLWEDRAAVSEAINEKRGYVYICGDAKNMSKAVEDILIKIFNEAGKNGTEELKTMKERSRLLLDVWS</sequence>
<dbReference type="SUPFAM" id="SSF103473">
    <property type="entry name" value="MFS general substrate transporter"/>
    <property type="match status" value="1"/>
</dbReference>
<keyword evidence="8 15" id="KW-0752">Steroid biosynthesis</keyword>
<dbReference type="PRINTS" id="PR00369">
    <property type="entry name" value="FLAVODOXIN"/>
</dbReference>
<keyword evidence="7 15" id="KW-0521">NADP</keyword>
<feature type="transmembrane region" description="Helical" evidence="15">
    <location>
        <begin position="388"/>
        <end position="410"/>
    </location>
</feature>
<dbReference type="Proteomes" id="UP000663846">
    <property type="component" value="Unassembled WGS sequence"/>
</dbReference>
<dbReference type="FunFam" id="1.20.1250.20:FF:000106">
    <property type="entry name" value="MFS transporter, putative"/>
    <property type="match status" value="1"/>
</dbReference>
<feature type="transmembrane region" description="Helical" evidence="15">
    <location>
        <begin position="274"/>
        <end position="294"/>
    </location>
</feature>
<feature type="binding site" evidence="15">
    <location>
        <position position="1032"/>
    </location>
    <ligand>
        <name>FAD</name>
        <dbReference type="ChEBI" id="CHEBI:57692"/>
    </ligand>
</feature>
<dbReference type="InterPro" id="IPR023208">
    <property type="entry name" value="P450R"/>
</dbReference>